<dbReference type="Proteomes" id="UP000821845">
    <property type="component" value="Chromosome 11"/>
</dbReference>
<comment type="caution">
    <text evidence="1">The sequence shown here is derived from an EMBL/GenBank/DDBJ whole genome shotgun (WGS) entry which is preliminary data.</text>
</comment>
<evidence type="ECO:0000313" key="2">
    <source>
        <dbReference type="Proteomes" id="UP000821845"/>
    </source>
</evidence>
<organism evidence="1 2">
    <name type="scientific">Hyalomma asiaticum</name>
    <name type="common">Tick</name>
    <dbReference type="NCBI Taxonomy" id="266040"/>
    <lineage>
        <taxon>Eukaryota</taxon>
        <taxon>Metazoa</taxon>
        <taxon>Ecdysozoa</taxon>
        <taxon>Arthropoda</taxon>
        <taxon>Chelicerata</taxon>
        <taxon>Arachnida</taxon>
        <taxon>Acari</taxon>
        <taxon>Parasitiformes</taxon>
        <taxon>Ixodida</taxon>
        <taxon>Ixodoidea</taxon>
        <taxon>Ixodidae</taxon>
        <taxon>Hyalomminae</taxon>
        <taxon>Hyalomma</taxon>
    </lineage>
</organism>
<reference evidence="1" key="1">
    <citation type="submission" date="2020-05" db="EMBL/GenBank/DDBJ databases">
        <title>Large-scale comparative analyses of tick genomes elucidate their genetic diversity and vector capacities.</title>
        <authorList>
            <person name="Jia N."/>
            <person name="Wang J."/>
            <person name="Shi W."/>
            <person name="Du L."/>
            <person name="Sun Y."/>
            <person name="Zhan W."/>
            <person name="Jiang J."/>
            <person name="Wang Q."/>
            <person name="Zhang B."/>
            <person name="Ji P."/>
            <person name="Sakyi L.B."/>
            <person name="Cui X."/>
            <person name="Yuan T."/>
            <person name="Jiang B."/>
            <person name="Yang W."/>
            <person name="Lam T.T.-Y."/>
            <person name="Chang Q."/>
            <person name="Ding S."/>
            <person name="Wang X."/>
            <person name="Zhu J."/>
            <person name="Ruan X."/>
            <person name="Zhao L."/>
            <person name="Wei J."/>
            <person name="Que T."/>
            <person name="Du C."/>
            <person name="Cheng J."/>
            <person name="Dai P."/>
            <person name="Han X."/>
            <person name="Huang E."/>
            <person name="Gao Y."/>
            <person name="Liu J."/>
            <person name="Shao H."/>
            <person name="Ye R."/>
            <person name="Li L."/>
            <person name="Wei W."/>
            <person name="Wang X."/>
            <person name="Wang C."/>
            <person name="Yang T."/>
            <person name="Huo Q."/>
            <person name="Li W."/>
            <person name="Guo W."/>
            <person name="Chen H."/>
            <person name="Zhou L."/>
            <person name="Ni X."/>
            <person name="Tian J."/>
            <person name="Zhou Y."/>
            <person name="Sheng Y."/>
            <person name="Liu T."/>
            <person name="Pan Y."/>
            <person name="Xia L."/>
            <person name="Li J."/>
            <person name="Zhao F."/>
            <person name="Cao W."/>
        </authorList>
    </citation>
    <scope>NUCLEOTIDE SEQUENCE</scope>
    <source>
        <strain evidence="1">Hyas-2018</strain>
    </source>
</reference>
<dbReference type="EMBL" id="CM023491">
    <property type="protein sequence ID" value="KAH6941551.1"/>
    <property type="molecule type" value="Genomic_DNA"/>
</dbReference>
<accession>A0ACB7T2V6</accession>
<proteinExistence type="predicted"/>
<gene>
    <name evidence="1" type="ORF">HPB50_019564</name>
</gene>
<protein>
    <submittedName>
        <fullName evidence="1">Uncharacterized protein</fullName>
    </submittedName>
</protein>
<sequence>MIIVVVLVLLVVILLMLIMFDEAESTTTTTTRTTPVPIKRPVAFLFCTVGAFSESATAVFDSMFCDYFVYTHVLPYKGDILSYESAFSWEAFKKRATAYKDKLSYLGYPNATKWGSVKLQHYGYSFTAEDLGWLKAQMSSVTSKNIDDMLVKAQDLNTTVLKTTFLAVKLPGLTASAANDASALQEYKGLDKIDLLILLTHLVNVPSEPNCKILQLSRYSGDALDAREPPSMERLLSSIDKLKGVKFRVAFSLTFTLFLYKPTGGLKDTTKYGDGCQNSFFDDYNAVCGVPDTDITLNTDPSKSSATYAKKDSGIFMVFETKNTTKLKASKASEVSRKKGIELTWAAYDVHRDVRSCGVDANVRMERLSALNDTLVADYAVPEEEK</sequence>
<name>A0ACB7T2V6_HYAAI</name>
<evidence type="ECO:0000313" key="1">
    <source>
        <dbReference type="EMBL" id="KAH6941551.1"/>
    </source>
</evidence>
<keyword evidence="2" id="KW-1185">Reference proteome</keyword>